<evidence type="ECO:0000256" key="1">
    <source>
        <dbReference type="SAM" id="SignalP"/>
    </source>
</evidence>
<dbReference type="Proteomes" id="UP000030428">
    <property type="component" value="Unassembled WGS sequence"/>
</dbReference>
<feature type="signal peptide" evidence="1">
    <location>
        <begin position="1"/>
        <end position="25"/>
    </location>
</feature>
<evidence type="ECO:0000313" key="2">
    <source>
        <dbReference type="EMBL" id="KHD07995.1"/>
    </source>
</evidence>
<feature type="chain" id="PRO_5007387853" description="Secreted protein" evidence="1">
    <location>
        <begin position="26"/>
        <end position="250"/>
    </location>
</feature>
<dbReference type="AlphaFoldDB" id="A0A0A6PB43"/>
<protein>
    <recommendedName>
        <fullName evidence="4">Secreted protein</fullName>
    </recommendedName>
</protein>
<keyword evidence="1" id="KW-0732">Signal</keyword>
<gene>
    <name evidence="2" type="ORF">PN36_08900</name>
</gene>
<dbReference type="EMBL" id="JSZA02000026">
    <property type="protein sequence ID" value="KHD07995.1"/>
    <property type="molecule type" value="Genomic_DNA"/>
</dbReference>
<name>A0A0A6PB43_9GAMM</name>
<evidence type="ECO:0000313" key="3">
    <source>
        <dbReference type="Proteomes" id="UP000030428"/>
    </source>
</evidence>
<evidence type="ECO:0008006" key="4">
    <source>
        <dbReference type="Google" id="ProtNLM"/>
    </source>
</evidence>
<accession>A0A0A6PB43</accession>
<comment type="caution">
    <text evidence="2">The sequence shown here is derived from an EMBL/GenBank/DDBJ whole genome shotgun (WGS) entry which is preliminary data.</text>
</comment>
<organism evidence="2 3">
    <name type="scientific">Candidatus Thiomargarita nelsonii</name>
    <dbReference type="NCBI Taxonomy" id="1003181"/>
    <lineage>
        <taxon>Bacteria</taxon>
        <taxon>Pseudomonadati</taxon>
        <taxon>Pseudomonadota</taxon>
        <taxon>Gammaproteobacteria</taxon>
        <taxon>Thiotrichales</taxon>
        <taxon>Thiotrichaceae</taxon>
        <taxon>Thiomargarita</taxon>
    </lineage>
</organism>
<sequence>MFKKNFFSFVCLTTIIFALTGASLAAPFNFPSKIKYDIFVDGAKKASSDFSRALKRDRSGTPVYQLSFGNFQALGFTSRDKIYTFVFKDSLSLSRTLLVRGKKKVYEMKAKKAQGMFGEGDTDVFVYKEETSAGSIQTEPYTPYKVIDLLSLFLVASESVASGNQKPQTQDFSFFVKKSTEVVQLKQLAKKTVPYQGRNVSTTVMELSHQDQEIFKLYIYKDNKGFYFPVQLSIEDDEQGLVELKATEAF</sequence>
<reference evidence="2 3" key="1">
    <citation type="journal article" date="2016" name="Front. Microbiol.">
        <title>Single-Cell (Meta-)Genomics of a Dimorphic Candidatus Thiomargarita nelsonii Reveals Genomic Plasticity.</title>
        <authorList>
            <person name="Flood B.E."/>
            <person name="Fliss P."/>
            <person name="Jones D.S."/>
            <person name="Dick G.J."/>
            <person name="Jain S."/>
            <person name="Kaster A.K."/>
            <person name="Winkel M."/>
            <person name="Mussmann M."/>
            <person name="Bailey J."/>
        </authorList>
    </citation>
    <scope>NUCLEOTIDE SEQUENCE [LARGE SCALE GENOMIC DNA]</scope>
    <source>
        <strain evidence="2">Hydrate Ridge</strain>
    </source>
</reference>
<proteinExistence type="predicted"/>
<keyword evidence="3" id="KW-1185">Reference proteome</keyword>